<evidence type="ECO:0000313" key="9">
    <source>
        <dbReference type="EMBL" id="MBM0107525.1"/>
    </source>
</evidence>
<evidence type="ECO:0000256" key="1">
    <source>
        <dbReference type="ARBA" id="ARBA00010641"/>
    </source>
</evidence>
<gene>
    <name evidence="9" type="ORF">JM946_22520</name>
</gene>
<evidence type="ECO:0000256" key="4">
    <source>
        <dbReference type="ARBA" id="ARBA00023125"/>
    </source>
</evidence>
<reference evidence="9 10" key="1">
    <citation type="journal article" date="2021" name="Int. J. Syst. Evol. Microbiol.">
        <title>Steroidobacter gossypii sp. nov., isolated from soil of cotton cropping field.</title>
        <authorList>
            <person name="Huang R."/>
            <person name="Yang S."/>
            <person name="Zhen C."/>
            <person name="Liu W."/>
        </authorList>
    </citation>
    <scope>NUCLEOTIDE SEQUENCE [LARGE SCALE GENOMIC DNA]</scope>
    <source>
        <strain evidence="9 10">S1-65</strain>
    </source>
</reference>
<evidence type="ECO:0000259" key="8">
    <source>
        <dbReference type="Pfam" id="PF08281"/>
    </source>
</evidence>
<name>A0ABS1X2S6_9GAMM</name>
<evidence type="ECO:0000256" key="2">
    <source>
        <dbReference type="ARBA" id="ARBA00023015"/>
    </source>
</evidence>
<dbReference type="InterPro" id="IPR014284">
    <property type="entry name" value="RNA_pol_sigma-70_dom"/>
</dbReference>
<proteinExistence type="inferred from homology"/>
<comment type="caution">
    <text evidence="9">The sequence shown here is derived from an EMBL/GenBank/DDBJ whole genome shotgun (WGS) entry which is preliminary data.</text>
</comment>
<dbReference type="CDD" id="cd06171">
    <property type="entry name" value="Sigma70_r4"/>
    <property type="match status" value="1"/>
</dbReference>
<comment type="similarity">
    <text evidence="1 6">Belongs to the sigma-70 factor family. ECF subfamily.</text>
</comment>
<dbReference type="Gene3D" id="1.10.10.10">
    <property type="entry name" value="Winged helix-like DNA-binding domain superfamily/Winged helix DNA-binding domain"/>
    <property type="match status" value="1"/>
</dbReference>
<evidence type="ECO:0000256" key="5">
    <source>
        <dbReference type="ARBA" id="ARBA00023163"/>
    </source>
</evidence>
<dbReference type="SUPFAM" id="SSF88659">
    <property type="entry name" value="Sigma3 and sigma4 domains of RNA polymerase sigma factors"/>
    <property type="match status" value="1"/>
</dbReference>
<dbReference type="NCBIfam" id="NF009170">
    <property type="entry name" value="PRK12517.1"/>
    <property type="match status" value="1"/>
</dbReference>
<keyword evidence="2 6" id="KW-0805">Transcription regulation</keyword>
<evidence type="ECO:0000259" key="7">
    <source>
        <dbReference type="Pfam" id="PF04542"/>
    </source>
</evidence>
<feature type="domain" description="RNA polymerase sigma-70 region 2" evidence="7">
    <location>
        <begin position="20"/>
        <end position="80"/>
    </location>
</feature>
<dbReference type="Gene3D" id="1.10.1740.10">
    <property type="match status" value="1"/>
</dbReference>
<dbReference type="InterPro" id="IPR013324">
    <property type="entry name" value="RNA_pol_sigma_r3/r4-like"/>
</dbReference>
<protein>
    <recommendedName>
        <fullName evidence="6">RNA polymerase sigma factor</fullName>
    </recommendedName>
</protein>
<dbReference type="Proteomes" id="UP000661077">
    <property type="component" value="Unassembled WGS sequence"/>
</dbReference>
<sequence>MSVDSPRERGRFEALCMPFRADVFRFVYWLCRDRALAEDVVQETLLRAWRSLDSLGDDKAARPWLLTIARRELARVFERKRLPMVDIDVANESQPEALTVNDQHEVDEMRRAILKLDVIHREPLVLQVLLGYSTEEIARHLEISVAAVLTRLFRARQVLRQQLMGAEGSRS</sequence>
<dbReference type="Pfam" id="PF08281">
    <property type="entry name" value="Sigma70_r4_2"/>
    <property type="match status" value="1"/>
</dbReference>
<evidence type="ECO:0000313" key="10">
    <source>
        <dbReference type="Proteomes" id="UP000661077"/>
    </source>
</evidence>
<keyword evidence="10" id="KW-1185">Reference proteome</keyword>
<dbReference type="NCBIfam" id="TIGR02937">
    <property type="entry name" value="sigma70-ECF"/>
    <property type="match status" value="1"/>
</dbReference>
<dbReference type="PANTHER" id="PTHR43133">
    <property type="entry name" value="RNA POLYMERASE ECF-TYPE SIGMA FACTO"/>
    <property type="match status" value="1"/>
</dbReference>
<dbReference type="SUPFAM" id="SSF88946">
    <property type="entry name" value="Sigma2 domain of RNA polymerase sigma factors"/>
    <property type="match status" value="1"/>
</dbReference>
<feature type="domain" description="RNA polymerase sigma factor 70 region 4 type 2" evidence="8">
    <location>
        <begin position="108"/>
        <end position="157"/>
    </location>
</feature>
<dbReference type="EMBL" id="JAEVLS010000005">
    <property type="protein sequence ID" value="MBM0107525.1"/>
    <property type="molecule type" value="Genomic_DNA"/>
</dbReference>
<dbReference type="InterPro" id="IPR039425">
    <property type="entry name" value="RNA_pol_sigma-70-like"/>
</dbReference>
<accession>A0ABS1X2S6</accession>
<dbReference type="Pfam" id="PF04542">
    <property type="entry name" value="Sigma70_r2"/>
    <property type="match status" value="1"/>
</dbReference>
<evidence type="ECO:0000256" key="6">
    <source>
        <dbReference type="RuleBase" id="RU000716"/>
    </source>
</evidence>
<keyword evidence="4 6" id="KW-0238">DNA-binding</keyword>
<keyword evidence="3 6" id="KW-0731">Sigma factor</keyword>
<evidence type="ECO:0000256" key="3">
    <source>
        <dbReference type="ARBA" id="ARBA00023082"/>
    </source>
</evidence>
<dbReference type="InterPro" id="IPR036388">
    <property type="entry name" value="WH-like_DNA-bd_sf"/>
</dbReference>
<dbReference type="RefSeq" id="WP_203169631.1">
    <property type="nucleotide sequence ID" value="NZ_JAEVLS010000005.1"/>
</dbReference>
<dbReference type="InterPro" id="IPR000838">
    <property type="entry name" value="RNA_pol_sigma70_ECF_CS"/>
</dbReference>
<keyword evidence="5 6" id="KW-0804">Transcription</keyword>
<dbReference type="InterPro" id="IPR013325">
    <property type="entry name" value="RNA_pol_sigma_r2"/>
</dbReference>
<dbReference type="PANTHER" id="PTHR43133:SF51">
    <property type="entry name" value="RNA POLYMERASE SIGMA FACTOR"/>
    <property type="match status" value="1"/>
</dbReference>
<dbReference type="InterPro" id="IPR013249">
    <property type="entry name" value="RNA_pol_sigma70_r4_t2"/>
</dbReference>
<dbReference type="PROSITE" id="PS01063">
    <property type="entry name" value="SIGMA70_ECF"/>
    <property type="match status" value="1"/>
</dbReference>
<organism evidence="9 10">
    <name type="scientific">Steroidobacter gossypii</name>
    <dbReference type="NCBI Taxonomy" id="2805490"/>
    <lineage>
        <taxon>Bacteria</taxon>
        <taxon>Pseudomonadati</taxon>
        <taxon>Pseudomonadota</taxon>
        <taxon>Gammaproteobacteria</taxon>
        <taxon>Steroidobacterales</taxon>
        <taxon>Steroidobacteraceae</taxon>
        <taxon>Steroidobacter</taxon>
    </lineage>
</organism>
<dbReference type="InterPro" id="IPR007627">
    <property type="entry name" value="RNA_pol_sigma70_r2"/>
</dbReference>